<name>A0AAN8RZ67_POLSC</name>
<reference evidence="2 3" key="1">
    <citation type="submission" date="2023-10" db="EMBL/GenBank/DDBJ databases">
        <title>Genomes of two closely related lineages of the louse Polyplax serrata with different host specificities.</title>
        <authorList>
            <person name="Martinu J."/>
            <person name="Tarabai H."/>
            <person name="Stefka J."/>
            <person name="Hypsa V."/>
        </authorList>
    </citation>
    <scope>NUCLEOTIDE SEQUENCE [LARGE SCALE GENOMIC DNA]</scope>
    <source>
        <strain evidence="2">HR10_N</strain>
    </source>
</reference>
<organism evidence="2 3">
    <name type="scientific">Polyplax serrata</name>
    <name type="common">Common mouse louse</name>
    <dbReference type="NCBI Taxonomy" id="468196"/>
    <lineage>
        <taxon>Eukaryota</taxon>
        <taxon>Metazoa</taxon>
        <taxon>Ecdysozoa</taxon>
        <taxon>Arthropoda</taxon>
        <taxon>Hexapoda</taxon>
        <taxon>Insecta</taxon>
        <taxon>Pterygota</taxon>
        <taxon>Neoptera</taxon>
        <taxon>Paraneoptera</taxon>
        <taxon>Psocodea</taxon>
        <taxon>Troctomorpha</taxon>
        <taxon>Phthiraptera</taxon>
        <taxon>Anoplura</taxon>
        <taxon>Polyplacidae</taxon>
        <taxon>Polyplax</taxon>
    </lineage>
</organism>
<dbReference type="Proteomes" id="UP001372834">
    <property type="component" value="Unassembled WGS sequence"/>
</dbReference>
<comment type="caution">
    <text evidence="2">The sequence shown here is derived from an EMBL/GenBank/DDBJ whole genome shotgun (WGS) entry which is preliminary data.</text>
</comment>
<evidence type="ECO:0000313" key="2">
    <source>
        <dbReference type="EMBL" id="KAK6616793.1"/>
    </source>
</evidence>
<feature type="region of interest" description="Disordered" evidence="1">
    <location>
        <begin position="50"/>
        <end position="72"/>
    </location>
</feature>
<feature type="region of interest" description="Disordered" evidence="1">
    <location>
        <begin position="86"/>
        <end position="105"/>
    </location>
</feature>
<proteinExistence type="predicted"/>
<protein>
    <submittedName>
        <fullName evidence="2">Uncharacterized protein</fullName>
    </submittedName>
</protein>
<dbReference type="AlphaFoldDB" id="A0AAN8RZ67"/>
<dbReference type="EMBL" id="JAWJWE010000051">
    <property type="protein sequence ID" value="KAK6616793.1"/>
    <property type="molecule type" value="Genomic_DNA"/>
</dbReference>
<feature type="region of interest" description="Disordered" evidence="1">
    <location>
        <begin position="291"/>
        <end position="325"/>
    </location>
</feature>
<sequence>MCLGDYLNTSSQSVYGSFCIAVSTEGFQLRRDIASRYRYGIGPRGSPGLLFTLGDRPKPPAKPKSSASPLQGIQLPATARSFSPISQRTCPCPTNTDNGKPRRQPEYVAPIAPAKPTIALRPRSSTNRPQDDTESRSHLWSSGLRLLQTLVTVQLDVTEQDFIRMCKTLLLKRVQDVYKRERNVRPEYHVRLARTIIMLSPWAELLYAIGVYYSAACGIFVHIVQPPPPAEPEPWWTVDPVFVMKLNKEMGRLQHLSHYLQELPPSNGRTTNSSSYSWRLPQKFCAIERHGNGQAQTRDTHSETTRQGADGTDRQTDDGGLSGLELGEFKRATRKAGNTIVRGKTEEARDRFKESRNRYVRELRNRKKAAWRQVLTGVQQDTWGLGYKILRGKLRRRVNLKDNLAGMLRLYIRIGRSSFVFGALGLVRIKSGNRQPIRGDLWYNIEVDRPLLH</sequence>
<feature type="compositionally biased region" description="Polar residues" evidence="1">
    <location>
        <begin position="86"/>
        <end position="98"/>
    </location>
</feature>
<evidence type="ECO:0000256" key="1">
    <source>
        <dbReference type="SAM" id="MobiDB-lite"/>
    </source>
</evidence>
<evidence type="ECO:0000313" key="3">
    <source>
        <dbReference type="Proteomes" id="UP001372834"/>
    </source>
</evidence>
<accession>A0AAN8RZ67</accession>
<gene>
    <name evidence="2" type="ORF">RUM43_015060</name>
</gene>